<keyword evidence="11" id="KW-1185">Reference proteome</keyword>
<dbReference type="GO" id="GO:0020037">
    <property type="term" value="F:heme binding"/>
    <property type="evidence" value="ECO:0007669"/>
    <property type="project" value="InterPro"/>
</dbReference>
<dbReference type="InterPro" id="IPR001128">
    <property type="entry name" value="Cyt_P450"/>
</dbReference>
<dbReference type="InterPro" id="IPR002403">
    <property type="entry name" value="Cyt_P450_E_grp-IV"/>
</dbReference>
<keyword evidence="3 7" id="KW-0349">Heme</keyword>
<dbReference type="Proteomes" id="UP001174694">
    <property type="component" value="Unassembled WGS sequence"/>
</dbReference>
<evidence type="ECO:0000313" key="11">
    <source>
        <dbReference type="Proteomes" id="UP001174694"/>
    </source>
</evidence>
<protein>
    <submittedName>
        <fullName evidence="10">Cytochrome P450</fullName>
    </submittedName>
</protein>
<dbReference type="InterPro" id="IPR017972">
    <property type="entry name" value="Cyt_P450_CS"/>
</dbReference>
<dbReference type="EMBL" id="JANBVO010000070">
    <property type="protein sequence ID" value="KAJ9131249.1"/>
    <property type="molecule type" value="Genomic_DNA"/>
</dbReference>
<accession>A0AA38RGG2</accession>
<dbReference type="PROSITE" id="PS00086">
    <property type="entry name" value="CYTOCHROME_P450"/>
    <property type="match status" value="1"/>
</dbReference>
<comment type="caution">
    <text evidence="10">The sequence shown here is derived from an EMBL/GenBank/DDBJ whole genome shotgun (WGS) entry which is preliminary data.</text>
</comment>
<evidence type="ECO:0000256" key="7">
    <source>
        <dbReference type="PIRSR" id="PIRSR602403-1"/>
    </source>
</evidence>
<dbReference type="AlphaFoldDB" id="A0AA38RGG2"/>
<dbReference type="GO" id="GO:0016705">
    <property type="term" value="F:oxidoreductase activity, acting on paired donors, with incorporation or reduction of molecular oxygen"/>
    <property type="evidence" value="ECO:0007669"/>
    <property type="project" value="InterPro"/>
</dbReference>
<dbReference type="InterPro" id="IPR036396">
    <property type="entry name" value="Cyt_P450_sf"/>
</dbReference>
<keyword evidence="9" id="KW-0812">Transmembrane</keyword>
<keyword evidence="5 7" id="KW-0408">Iron</keyword>
<dbReference type="GO" id="GO:0004497">
    <property type="term" value="F:monooxygenase activity"/>
    <property type="evidence" value="ECO:0007669"/>
    <property type="project" value="UniProtKB-KW"/>
</dbReference>
<evidence type="ECO:0000256" key="5">
    <source>
        <dbReference type="ARBA" id="ARBA00023004"/>
    </source>
</evidence>
<dbReference type="Pfam" id="PF00067">
    <property type="entry name" value="p450"/>
    <property type="match status" value="1"/>
</dbReference>
<evidence type="ECO:0000256" key="4">
    <source>
        <dbReference type="ARBA" id="ARBA00022723"/>
    </source>
</evidence>
<reference evidence="10" key="1">
    <citation type="submission" date="2022-07" db="EMBL/GenBank/DDBJ databases">
        <title>Fungi with potential for degradation of polypropylene.</title>
        <authorList>
            <person name="Gostincar C."/>
        </authorList>
    </citation>
    <scope>NUCLEOTIDE SEQUENCE</scope>
    <source>
        <strain evidence="10">EXF-13308</strain>
    </source>
</reference>
<comment type="cofactor">
    <cofactor evidence="1 7">
        <name>heme</name>
        <dbReference type="ChEBI" id="CHEBI:30413"/>
    </cofactor>
</comment>
<evidence type="ECO:0000256" key="1">
    <source>
        <dbReference type="ARBA" id="ARBA00001971"/>
    </source>
</evidence>
<name>A0AA38RGG2_9PEZI</name>
<dbReference type="GO" id="GO:0005506">
    <property type="term" value="F:iron ion binding"/>
    <property type="evidence" value="ECO:0007669"/>
    <property type="project" value="InterPro"/>
</dbReference>
<evidence type="ECO:0000256" key="2">
    <source>
        <dbReference type="ARBA" id="ARBA00010617"/>
    </source>
</evidence>
<feature type="binding site" description="axial binding residue" evidence="7">
    <location>
        <position position="474"/>
    </location>
    <ligand>
        <name>heme</name>
        <dbReference type="ChEBI" id="CHEBI:30413"/>
    </ligand>
    <ligandPart>
        <name>Fe</name>
        <dbReference type="ChEBI" id="CHEBI:18248"/>
    </ligandPart>
</feature>
<dbReference type="SUPFAM" id="SSF48264">
    <property type="entry name" value="Cytochrome P450"/>
    <property type="match status" value="1"/>
</dbReference>
<feature type="transmembrane region" description="Helical" evidence="9">
    <location>
        <begin position="6"/>
        <end position="29"/>
    </location>
</feature>
<dbReference type="PRINTS" id="PR00465">
    <property type="entry name" value="EP450IV"/>
</dbReference>
<evidence type="ECO:0000313" key="10">
    <source>
        <dbReference type="EMBL" id="KAJ9131249.1"/>
    </source>
</evidence>
<proteinExistence type="inferred from homology"/>
<dbReference type="PANTHER" id="PTHR24305:SF166">
    <property type="entry name" value="CYTOCHROME P450 12A4, MITOCHONDRIAL-RELATED"/>
    <property type="match status" value="1"/>
</dbReference>
<comment type="similarity">
    <text evidence="2 8">Belongs to the cytochrome P450 family.</text>
</comment>
<dbReference type="PANTHER" id="PTHR24305">
    <property type="entry name" value="CYTOCHROME P450"/>
    <property type="match status" value="1"/>
</dbReference>
<keyword evidence="4 7" id="KW-0479">Metal-binding</keyword>
<dbReference type="PRINTS" id="PR00385">
    <property type="entry name" value="P450"/>
</dbReference>
<dbReference type="Gene3D" id="1.10.630.10">
    <property type="entry name" value="Cytochrome P450"/>
    <property type="match status" value="1"/>
</dbReference>
<keyword evidence="8" id="KW-0560">Oxidoreductase</keyword>
<dbReference type="CDD" id="cd11059">
    <property type="entry name" value="CYP_fungal"/>
    <property type="match status" value="1"/>
</dbReference>
<keyword evidence="9" id="KW-0472">Membrane</keyword>
<sequence length="527" mass="60278">MAPINIPLVAAIAIVLFGVYKWIVYPAFFSPLAKIPNARWHASFCPLWSYYVKYANIENNTVYELHKRLGPIVRMGPRELSVNCYEGGLKTIYTGGFPKTDFYANRFTNYGHGNMFTMIDSKNHSQRKRMLSNIYSKSVVLASPTTKATTRAVVFDRLLPIFQESASTSTPVEVHKLNYAYAMDSFVTYQFGLELGSNLIQDVEKREWYLHHFFGRRPWLFWTTELPRFTDRLLKIGIHLVPKWCDESTHLLESWNLDLCDRAEKLLSGNPSIEKTDPGKWPAIYATERQKFKEVDGKSGYVDTKQTYPRRLEIASDMYDHNAAAHETSGDTLTWLYYEISRRPELQAELRKELMTLSPPIVFPLPEGRELPDFKSVDRLPLLDAILQETLRLWVAVPGGQPRVTPPGGCSLAGYDNIPEGVRVQSSAYTLHRNPEVFPDPEEWKPDRWLNASPDQLTEMRHWFWAFGSGGRMCIGNNVAIHSIKMAVASIYSVFTTRIVDADGIEQDEGFTAGPKGNKLWLQFERA</sequence>
<organism evidence="10 11">
    <name type="scientific">Pleurostoma richardsiae</name>
    <dbReference type="NCBI Taxonomy" id="41990"/>
    <lineage>
        <taxon>Eukaryota</taxon>
        <taxon>Fungi</taxon>
        <taxon>Dikarya</taxon>
        <taxon>Ascomycota</taxon>
        <taxon>Pezizomycotina</taxon>
        <taxon>Sordariomycetes</taxon>
        <taxon>Sordariomycetidae</taxon>
        <taxon>Calosphaeriales</taxon>
        <taxon>Pleurostomataceae</taxon>
        <taxon>Pleurostoma</taxon>
    </lineage>
</organism>
<keyword evidence="6 8" id="KW-0503">Monooxygenase</keyword>
<evidence type="ECO:0000256" key="6">
    <source>
        <dbReference type="ARBA" id="ARBA00023033"/>
    </source>
</evidence>
<keyword evidence="9" id="KW-1133">Transmembrane helix</keyword>
<dbReference type="InterPro" id="IPR050121">
    <property type="entry name" value="Cytochrome_P450_monoxygenase"/>
</dbReference>
<evidence type="ECO:0000256" key="8">
    <source>
        <dbReference type="RuleBase" id="RU000461"/>
    </source>
</evidence>
<gene>
    <name evidence="10" type="ORF">NKR23_g11810</name>
</gene>
<evidence type="ECO:0000256" key="3">
    <source>
        <dbReference type="ARBA" id="ARBA00022617"/>
    </source>
</evidence>
<evidence type="ECO:0000256" key="9">
    <source>
        <dbReference type="SAM" id="Phobius"/>
    </source>
</evidence>